<evidence type="ECO:0000259" key="1">
    <source>
        <dbReference type="Pfam" id="PF00149"/>
    </source>
</evidence>
<comment type="caution">
    <text evidence="2">The sequence shown here is derived from an EMBL/GenBank/DDBJ whole genome shotgun (WGS) entry which is preliminary data.</text>
</comment>
<keyword evidence="3" id="KW-1185">Reference proteome</keyword>
<dbReference type="Gene3D" id="3.60.21.10">
    <property type="match status" value="1"/>
</dbReference>
<dbReference type="GO" id="GO:0005737">
    <property type="term" value="C:cytoplasm"/>
    <property type="evidence" value="ECO:0007669"/>
    <property type="project" value="TreeGrafter"/>
</dbReference>
<dbReference type="Pfam" id="PF00149">
    <property type="entry name" value="Metallophos"/>
    <property type="match status" value="1"/>
</dbReference>
<dbReference type="PANTHER" id="PTHR42850:SF4">
    <property type="entry name" value="ZINC-DEPENDENT ENDOPOLYPHOSPHATASE"/>
    <property type="match status" value="1"/>
</dbReference>
<dbReference type="SUPFAM" id="SSF56300">
    <property type="entry name" value="Metallo-dependent phosphatases"/>
    <property type="match status" value="1"/>
</dbReference>
<dbReference type="InterPro" id="IPR004843">
    <property type="entry name" value="Calcineurin-like_PHP"/>
</dbReference>
<feature type="domain" description="Calcineurin-like phosphoesterase" evidence="1">
    <location>
        <begin position="54"/>
        <end position="239"/>
    </location>
</feature>
<dbReference type="EMBL" id="CAIIXF020000012">
    <property type="protein sequence ID" value="CAH1800924.1"/>
    <property type="molecule type" value="Genomic_DNA"/>
</dbReference>
<gene>
    <name evidence="2" type="ORF">OFUS_LOCUS24759</name>
</gene>
<sequence>MYNKFILSVYTMGAILCSLLIRTPPRLTLESQYNLPLPRTIHKTLSRDIIQGKRVFVVGDIHGCYDEFIELVKVADANVDKKEDILIISVGDAINKGPKNIKVLDYIIARKNTIFMVRGNHEDGLLHEYYKHIANDSYQIRKKWQWICDLKKEHIEFISELPYTFSIPDLNAIIVHAGLVPGVPLTEQHPIDMTLMRNIIDYEGINTRGTEKTKQGMQWARLWSGPEHVYFGHDARRRLQQFKYTTGLDTGCVYGGSLTGVYLTGSQEMFSVKPKNVYQPVQ</sequence>
<organism evidence="2 3">
    <name type="scientific">Owenia fusiformis</name>
    <name type="common">Polychaete worm</name>
    <dbReference type="NCBI Taxonomy" id="6347"/>
    <lineage>
        <taxon>Eukaryota</taxon>
        <taxon>Metazoa</taxon>
        <taxon>Spiralia</taxon>
        <taxon>Lophotrochozoa</taxon>
        <taxon>Annelida</taxon>
        <taxon>Polychaeta</taxon>
        <taxon>Sedentaria</taxon>
        <taxon>Canalipalpata</taxon>
        <taxon>Sabellida</taxon>
        <taxon>Oweniida</taxon>
        <taxon>Oweniidae</taxon>
        <taxon>Owenia</taxon>
    </lineage>
</organism>
<accession>A0A8S4Q384</accession>
<dbReference type="GO" id="GO:0006798">
    <property type="term" value="P:polyphosphate catabolic process"/>
    <property type="evidence" value="ECO:0007669"/>
    <property type="project" value="TreeGrafter"/>
</dbReference>
<dbReference type="CDD" id="cd00144">
    <property type="entry name" value="MPP_PPP_family"/>
    <property type="match status" value="1"/>
</dbReference>
<dbReference type="PRINTS" id="PR00114">
    <property type="entry name" value="STPHPHTASE"/>
</dbReference>
<dbReference type="Proteomes" id="UP000749559">
    <property type="component" value="Unassembled WGS sequence"/>
</dbReference>
<proteinExistence type="predicted"/>
<name>A0A8S4Q384_OWEFU</name>
<dbReference type="InterPro" id="IPR006186">
    <property type="entry name" value="Ser/Thr-sp_prot-phosphatase"/>
</dbReference>
<evidence type="ECO:0000313" key="2">
    <source>
        <dbReference type="EMBL" id="CAH1800924.1"/>
    </source>
</evidence>
<dbReference type="InterPro" id="IPR050126">
    <property type="entry name" value="Ap4A_hydrolase"/>
</dbReference>
<dbReference type="InterPro" id="IPR029052">
    <property type="entry name" value="Metallo-depent_PP-like"/>
</dbReference>
<dbReference type="OrthoDB" id="10267127at2759"/>
<protein>
    <recommendedName>
        <fullName evidence="1">Calcineurin-like phosphoesterase domain-containing protein</fullName>
    </recommendedName>
</protein>
<dbReference type="GO" id="GO:0016791">
    <property type="term" value="F:phosphatase activity"/>
    <property type="evidence" value="ECO:0007669"/>
    <property type="project" value="TreeGrafter"/>
</dbReference>
<dbReference type="AlphaFoldDB" id="A0A8S4Q384"/>
<dbReference type="PANTHER" id="PTHR42850">
    <property type="entry name" value="METALLOPHOSPHOESTERASE"/>
    <property type="match status" value="1"/>
</dbReference>
<dbReference type="GO" id="GO:0000298">
    <property type="term" value="F:endopolyphosphatase activity"/>
    <property type="evidence" value="ECO:0007669"/>
    <property type="project" value="TreeGrafter"/>
</dbReference>
<reference evidence="2" key="1">
    <citation type="submission" date="2022-03" db="EMBL/GenBank/DDBJ databases">
        <authorList>
            <person name="Martin C."/>
        </authorList>
    </citation>
    <scope>NUCLEOTIDE SEQUENCE</scope>
</reference>
<evidence type="ECO:0000313" key="3">
    <source>
        <dbReference type="Proteomes" id="UP000749559"/>
    </source>
</evidence>